<evidence type="ECO:0000259" key="9">
    <source>
        <dbReference type="PROSITE" id="PS50262"/>
    </source>
</evidence>
<keyword evidence="11" id="KW-1185">Reference proteome</keyword>
<dbReference type="InterPro" id="IPR050125">
    <property type="entry name" value="GPCR_opsins"/>
</dbReference>
<dbReference type="InterPro" id="IPR000276">
    <property type="entry name" value="GPCR_Rhodpsn"/>
</dbReference>
<gene>
    <name evidence="10" type="ORF">PMEA_00012151</name>
</gene>
<evidence type="ECO:0000256" key="7">
    <source>
        <dbReference type="ARBA" id="ARBA00023224"/>
    </source>
</evidence>
<keyword evidence="2 8" id="KW-0812">Transmembrane</keyword>
<comment type="caution">
    <text evidence="10">The sequence shown here is derived from an EMBL/GenBank/DDBJ whole genome shotgun (WGS) entry which is preliminary data.</text>
</comment>
<dbReference type="PANTHER" id="PTHR24240">
    <property type="entry name" value="OPSIN"/>
    <property type="match status" value="1"/>
</dbReference>
<comment type="subcellular location">
    <subcellularLocation>
        <location evidence="1">Membrane</location>
        <topology evidence="1">Multi-pass membrane protein</topology>
    </subcellularLocation>
</comment>
<keyword evidence="3 8" id="KW-1133">Transmembrane helix</keyword>
<dbReference type="Gene3D" id="1.20.1070.10">
    <property type="entry name" value="Rhodopsin 7-helix transmembrane proteins"/>
    <property type="match status" value="1"/>
</dbReference>
<evidence type="ECO:0000256" key="4">
    <source>
        <dbReference type="ARBA" id="ARBA00023040"/>
    </source>
</evidence>
<protein>
    <recommendedName>
        <fullName evidence="9">G-protein coupled receptors family 1 profile domain-containing protein</fullName>
    </recommendedName>
</protein>
<feature type="transmembrane region" description="Helical" evidence="8">
    <location>
        <begin position="83"/>
        <end position="103"/>
    </location>
</feature>
<feature type="transmembrane region" description="Helical" evidence="8">
    <location>
        <begin position="40"/>
        <end position="63"/>
    </location>
</feature>
<feature type="transmembrane region" description="Helical" evidence="8">
    <location>
        <begin position="360"/>
        <end position="380"/>
    </location>
</feature>
<feature type="transmembrane region" description="Helical" evidence="8">
    <location>
        <begin position="328"/>
        <end position="348"/>
    </location>
</feature>
<evidence type="ECO:0000256" key="3">
    <source>
        <dbReference type="ARBA" id="ARBA00022989"/>
    </source>
</evidence>
<feature type="transmembrane region" description="Helical" evidence="8">
    <location>
        <begin position="124"/>
        <end position="144"/>
    </location>
</feature>
<feature type="transmembrane region" description="Helical" evidence="8">
    <location>
        <begin position="164"/>
        <end position="185"/>
    </location>
</feature>
<dbReference type="AlphaFoldDB" id="A0AAU9WTI6"/>
<feature type="domain" description="G-protein coupled receptors family 1 profile" evidence="9">
    <location>
        <begin position="19"/>
        <end position="378"/>
    </location>
</feature>
<keyword evidence="6" id="KW-0675">Receptor</keyword>
<evidence type="ECO:0000256" key="1">
    <source>
        <dbReference type="ARBA" id="ARBA00004141"/>
    </source>
</evidence>
<proteinExistence type="predicted"/>
<dbReference type="GO" id="GO:0016020">
    <property type="term" value="C:membrane"/>
    <property type="evidence" value="ECO:0007669"/>
    <property type="project" value="UniProtKB-SubCell"/>
</dbReference>
<evidence type="ECO:0000256" key="2">
    <source>
        <dbReference type="ARBA" id="ARBA00022692"/>
    </source>
</evidence>
<dbReference type="PRINTS" id="PR00237">
    <property type="entry name" value="GPCRRHODOPSN"/>
</dbReference>
<name>A0AAU9WTI6_9CNID</name>
<evidence type="ECO:0000256" key="6">
    <source>
        <dbReference type="ARBA" id="ARBA00023170"/>
    </source>
</evidence>
<keyword evidence="5 8" id="KW-0472">Membrane</keyword>
<dbReference type="PROSITE" id="PS50262">
    <property type="entry name" value="G_PROTEIN_RECEP_F1_2"/>
    <property type="match status" value="1"/>
</dbReference>
<dbReference type="GO" id="GO:0004930">
    <property type="term" value="F:G protein-coupled receptor activity"/>
    <property type="evidence" value="ECO:0007669"/>
    <property type="project" value="UniProtKB-KW"/>
</dbReference>
<organism evidence="10 11">
    <name type="scientific">Pocillopora meandrina</name>
    <dbReference type="NCBI Taxonomy" id="46732"/>
    <lineage>
        <taxon>Eukaryota</taxon>
        <taxon>Metazoa</taxon>
        <taxon>Cnidaria</taxon>
        <taxon>Anthozoa</taxon>
        <taxon>Hexacorallia</taxon>
        <taxon>Scleractinia</taxon>
        <taxon>Astrocoeniina</taxon>
        <taxon>Pocilloporidae</taxon>
        <taxon>Pocillopora</taxon>
    </lineage>
</organism>
<reference evidence="10 11" key="1">
    <citation type="submission" date="2022-05" db="EMBL/GenBank/DDBJ databases">
        <authorList>
            <consortium name="Genoscope - CEA"/>
            <person name="William W."/>
        </authorList>
    </citation>
    <scope>NUCLEOTIDE SEQUENCE [LARGE SCALE GENOMIC DNA]</scope>
</reference>
<keyword evidence="4" id="KW-0297">G-protein coupled receptor</keyword>
<evidence type="ECO:0000256" key="5">
    <source>
        <dbReference type="ARBA" id="ARBA00023136"/>
    </source>
</evidence>
<feature type="transmembrane region" description="Helical" evidence="8">
    <location>
        <begin position="6"/>
        <end position="28"/>
    </location>
</feature>
<accession>A0AAU9WTI6</accession>
<dbReference type="SUPFAM" id="SSF81321">
    <property type="entry name" value="Family A G protein-coupled receptor-like"/>
    <property type="match status" value="1"/>
</dbReference>
<evidence type="ECO:0000313" key="10">
    <source>
        <dbReference type="EMBL" id="CAH3125539.1"/>
    </source>
</evidence>
<dbReference type="CDD" id="cd00637">
    <property type="entry name" value="7tm_classA_rhodopsin-like"/>
    <property type="match status" value="1"/>
</dbReference>
<dbReference type="Proteomes" id="UP001159428">
    <property type="component" value="Unassembled WGS sequence"/>
</dbReference>
<sequence length="399" mass="45472">QVFIEVALATTILILAAFGNFLMIFVMCGKRQLRTIPNLFVMNLSIGNFLLAVTILPVFVWTLQRGKWTFSKMFCVIQGYQSYLLFALTLFTLTAISLSRYILVCHLNRYRELFDKRLVLKILGFIWIICTLSCAPPLFGWGYYSFNARTALCHTDNSSYSYKITANTFMLLDIIIVIFCNVKIVRAVTCHRKRITVNVVTKKLKDGESQFNMAGEADTNAKQSNKLLFKDLNSDSLSLCEDRSGVIPVKFTFLSQKQQSALNGGRQDIKTVNNLEGTLHLHQISSTNQSNAICLSKNSTPTEHAKESTHQLQTRETRGEDIHITRTVSLIVFVFCFCWLPCFIMDTLDAFGVFPPRSLRMAGIYLIFMDSVVCPLIYGVRNRKIRKVVMEVLKCEFCR</sequence>
<dbReference type="EMBL" id="CALNXJ010000021">
    <property type="protein sequence ID" value="CAH3125539.1"/>
    <property type="molecule type" value="Genomic_DNA"/>
</dbReference>
<keyword evidence="7" id="KW-0807">Transducer</keyword>
<feature type="non-terminal residue" evidence="10">
    <location>
        <position position="1"/>
    </location>
</feature>
<dbReference type="Pfam" id="PF00001">
    <property type="entry name" value="7tm_1"/>
    <property type="match status" value="1"/>
</dbReference>
<dbReference type="InterPro" id="IPR017452">
    <property type="entry name" value="GPCR_Rhodpsn_7TM"/>
</dbReference>
<evidence type="ECO:0000313" key="11">
    <source>
        <dbReference type="Proteomes" id="UP001159428"/>
    </source>
</evidence>
<evidence type="ECO:0000256" key="8">
    <source>
        <dbReference type="SAM" id="Phobius"/>
    </source>
</evidence>